<dbReference type="GO" id="GO:0043565">
    <property type="term" value="F:sequence-specific DNA binding"/>
    <property type="evidence" value="ECO:0007669"/>
    <property type="project" value="TreeGrafter"/>
</dbReference>
<dbReference type="InterPro" id="IPR000847">
    <property type="entry name" value="LysR_HTH_N"/>
</dbReference>
<keyword evidence="3" id="KW-0238">DNA-binding</keyword>
<dbReference type="InterPro" id="IPR036388">
    <property type="entry name" value="WH-like_DNA-bd_sf"/>
</dbReference>
<dbReference type="PROSITE" id="PS50931">
    <property type="entry name" value="HTH_LYSR"/>
    <property type="match status" value="1"/>
</dbReference>
<proteinExistence type="inferred from homology"/>
<dbReference type="InterPro" id="IPR005119">
    <property type="entry name" value="LysR_subst-bd"/>
</dbReference>
<dbReference type="SUPFAM" id="SSF46785">
    <property type="entry name" value="Winged helix' DNA-binding domain"/>
    <property type="match status" value="1"/>
</dbReference>
<dbReference type="Pfam" id="PF00126">
    <property type="entry name" value="HTH_1"/>
    <property type="match status" value="1"/>
</dbReference>
<name>A0A2R8A8V8_9RHOB</name>
<dbReference type="InterPro" id="IPR036390">
    <property type="entry name" value="WH_DNA-bd_sf"/>
</dbReference>
<evidence type="ECO:0000313" key="6">
    <source>
        <dbReference type="EMBL" id="SPF28656.1"/>
    </source>
</evidence>
<gene>
    <name evidence="6" type="primary">pgrR_2</name>
    <name evidence="6" type="ORF">POI8812_00958</name>
</gene>
<organism evidence="6 7">
    <name type="scientific">Pontivivens insulae</name>
    <dbReference type="NCBI Taxonomy" id="1639689"/>
    <lineage>
        <taxon>Bacteria</taxon>
        <taxon>Pseudomonadati</taxon>
        <taxon>Pseudomonadota</taxon>
        <taxon>Alphaproteobacteria</taxon>
        <taxon>Rhodobacterales</taxon>
        <taxon>Paracoccaceae</taxon>
        <taxon>Pontivivens</taxon>
    </lineage>
</organism>
<accession>A0A2R8A8V8</accession>
<evidence type="ECO:0000256" key="3">
    <source>
        <dbReference type="ARBA" id="ARBA00023125"/>
    </source>
</evidence>
<evidence type="ECO:0000259" key="5">
    <source>
        <dbReference type="PROSITE" id="PS50931"/>
    </source>
</evidence>
<dbReference type="SUPFAM" id="SSF53850">
    <property type="entry name" value="Periplasmic binding protein-like II"/>
    <property type="match status" value="1"/>
</dbReference>
<dbReference type="Gene3D" id="3.40.190.290">
    <property type="match status" value="1"/>
</dbReference>
<keyword evidence="7" id="KW-1185">Reference proteome</keyword>
<sequence>MDRLDWAYVESFLAVAETGSLSAAARLTGISQPTLGRHVREFEESVGAELFMRHARGLDLSAAGTQLMPDAQAMRDAMQRMRLTAAGQAEAPGGTVRITASAYLSSFRLPQVIADLRQKHPEIAIELVPSDSTANLLFREADIAVRMYRPTQPDVITRHVADLPLGLFAAYSYLERRGVPVDLQTFGSHDLIGYDSSTLILDAMAEMGLDFTREDFVVRCDDQVANWQMVRAGCGIGVGQLDAGRADPLLRQVLPDLMIRPLPVWLTAPRALRTNPNIRAVYDHLAVAFA</sequence>
<dbReference type="PANTHER" id="PTHR30537">
    <property type="entry name" value="HTH-TYPE TRANSCRIPTIONAL REGULATOR"/>
    <property type="match status" value="1"/>
</dbReference>
<dbReference type="EMBL" id="OMKW01000001">
    <property type="protein sequence ID" value="SPF28656.1"/>
    <property type="molecule type" value="Genomic_DNA"/>
</dbReference>
<dbReference type="Pfam" id="PF03466">
    <property type="entry name" value="LysR_substrate"/>
    <property type="match status" value="1"/>
</dbReference>
<dbReference type="PANTHER" id="PTHR30537:SF3">
    <property type="entry name" value="TRANSCRIPTIONAL REGULATORY PROTEIN"/>
    <property type="match status" value="1"/>
</dbReference>
<evidence type="ECO:0000313" key="7">
    <source>
        <dbReference type="Proteomes" id="UP000244932"/>
    </source>
</evidence>
<evidence type="ECO:0000256" key="4">
    <source>
        <dbReference type="ARBA" id="ARBA00023163"/>
    </source>
</evidence>
<evidence type="ECO:0000256" key="2">
    <source>
        <dbReference type="ARBA" id="ARBA00023015"/>
    </source>
</evidence>
<keyword evidence="2" id="KW-0805">Transcription regulation</keyword>
<dbReference type="InterPro" id="IPR058163">
    <property type="entry name" value="LysR-type_TF_proteobact-type"/>
</dbReference>
<reference evidence="6 7" key="1">
    <citation type="submission" date="2018-03" db="EMBL/GenBank/DDBJ databases">
        <authorList>
            <person name="Keele B.F."/>
        </authorList>
    </citation>
    <scope>NUCLEOTIDE SEQUENCE [LARGE SCALE GENOMIC DNA]</scope>
    <source>
        <strain evidence="6 7">CeCT 8812</strain>
    </source>
</reference>
<keyword evidence="4" id="KW-0804">Transcription</keyword>
<evidence type="ECO:0000256" key="1">
    <source>
        <dbReference type="ARBA" id="ARBA00009437"/>
    </source>
</evidence>
<dbReference type="GO" id="GO:0003700">
    <property type="term" value="F:DNA-binding transcription factor activity"/>
    <property type="evidence" value="ECO:0007669"/>
    <property type="project" value="InterPro"/>
</dbReference>
<comment type="similarity">
    <text evidence="1">Belongs to the LysR transcriptional regulatory family.</text>
</comment>
<dbReference type="OrthoDB" id="9798121at2"/>
<dbReference type="RefSeq" id="WP_108781339.1">
    <property type="nucleotide sequence ID" value="NZ_OMKW01000001.1"/>
</dbReference>
<dbReference type="AlphaFoldDB" id="A0A2R8A8V8"/>
<dbReference type="GO" id="GO:0006351">
    <property type="term" value="P:DNA-templated transcription"/>
    <property type="evidence" value="ECO:0007669"/>
    <property type="project" value="TreeGrafter"/>
</dbReference>
<protein>
    <submittedName>
        <fullName evidence="6">HTH-type transcriptional regulator PgrR</fullName>
    </submittedName>
</protein>
<feature type="domain" description="HTH lysR-type" evidence="5">
    <location>
        <begin position="4"/>
        <end position="61"/>
    </location>
</feature>
<dbReference type="Gene3D" id="1.10.10.10">
    <property type="entry name" value="Winged helix-like DNA-binding domain superfamily/Winged helix DNA-binding domain"/>
    <property type="match status" value="1"/>
</dbReference>
<dbReference type="Proteomes" id="UP000244932">
    <property type="component" value="Unassembled WGS sequence"/>
</dbReference>